<reference evidence="13 14" key="1">
    <citation type="journal article" date="2017" name="G3 (Bethesda)">
        <title>First Draft Genome Sequence of the Pathogenic Fungus Lomentospora prolificans (Formerly Scedosporium prolificans).</title>
        <authorList>
            <person name="Luo R."/>
            <person name="Zimin A."/>
            <person name="Workman R."/>
            <person name="Fan Y."/>
            <person name="Pertea G."/>
            <person name="Grossman N."/>
            <person name="Wear M.P."/>
            <person name="Jia B."/>
            <person name="Miller H."/>
            <person name="Casadevall A."/>
            <person name="Timp W."/>
            <person name="Zhang S.X."/>
            <person name="Salzberg S.L."/>
        </authorList>
    </citation>
    <scope>NUCLEOTIDE SEQUENCE [LARGE SCALE GENOMIC DNA]</scope>
    <source>
        <strain evidence="13 14">JHH-5317</strain>
    </source>
</reference>
<feature type="binding site" evidence="11">
    <location>
        <position position="169"/>
    </location>
    <ligand>
        <name>S-adenosyl-L-methionine</name>
        <dbReference type="ChEBI" id="CHEBI:59789"/>
    </ligand>
</feature>
<feature type="region of interest" description="Disordered" evidence="12">
    <location>
        <begin position="1"/>
        <end position="32"/>
    </location>
</feature>
<keyword evidence="3" id="KW-0808">Transferase</keyword>
<dbReference type="GO" id="GO:0032259">
    <property type="term" value="P:methylation"/>
    <property type="evidence" value="ECO:0007669"/>
    <property type="project" value="UniProtKB-KW"/>
</dbReference>
<proteinExistence type="inferred from homology"/>
<evidence type="ECO:0000256" key="1">
    <source>
        <dbReference type="ARBA" id="ARBA00009059"/>
    </source>
</evidence>
<evidence type="ECO:0000256" key="3">
    <source>
        <dbReference type="ARBA" id="ARBA00022679"/>
    </source>
</evidence>
<dbReference type="InterPro" id="IPR029063">
    <property type="entry name" value="SAM-dependent_MTases_sf"/>
</dbReference>
<dbReference type="EC" id="2.1.1.244" evidence="5"/>
<accession>A0A2N3NIS1</accession>
<feature type="compositionally biased region" description="Polar residues" evidence="12">
    <location>
        <begin position="1"/>
        <end position="13"/>
    </location>
</feature>
<dbReference type="CDD" id="cd02440">
    <property type="entry name" value="AdoMet_MTases"/>
    <property type="match status" value="1"/>
</dbReference>
<comment type="similarity">
    <text evidence="1">Belongs to the methyltransferase superfamily. NTM1 family.</text>
</comment>
<dbReference type="SUPFAM" id="SSF53335">
    <property type="entry name" value="S-adenosyl-L-methionine-dependent methyltransferases"/>
    <property type="match status" value="1"/>
</dbReference>
<comment type="caution">
    <text evidence="13">The sequence shown here is derived from an EMBL/GenBank/DDBJ whole genome shotgun (WGS) entry which is preliminary data.</text>
</comment>
<comment type="catalytic activity">
    <reaction evidence="8">
        <text>N-terminal L-seryl-L-prolyl-L-lysyl-[protein] + 3 S-adenosyl-L-methionine = N-terminal N,N,N-trimethyl-L-seryl-L-prolyl-L-lysyl-[protein] + 3 S-adenosyl-L-homocysteine + 3 H(+)</text>
        <dbReference type="Rhea" id="RHEA:54724"/>
        <dbReference type="Rhea" id="RHEA-COMP:13789"/>
        <dbReference type="Rhea" id="RHEA-COMP:13973"/>
        <dbReference type="ChEBI" id="CHEBI:15378"/>
        <dbReference type="ChEBI" id="CHEBI:57856"/>
        <dbReference type="ChEBI" id="CHEBI:59789"/>
        <dbReference type="ChEBI" id="CHEBI:138061"/>
        <dbReference type="ChEBI" id="CHEBI:138317"/>
        <dbReference type="EC" id="2.1.1.244"/>
    </reaction>
</comment>
<dbReference type="PIRSF" id="PIRSF016958">
    <property type="entry name" value="DUF858_MeTrfase_lik"/>
    <property type="match status" value="1"/>
</dbReference>
<evidence type="ECO:0000256" key="4">
    <source>
        <dbReference type="ARBA" id="ARBA00022691"/>
    </source>
</evidence>
<comment type="catalytic activity">
    <reaction evidence="9">
        <text>N-terminal L-prolyl-L-prolyl-L-lysyl-[protein] + 2 S-adenosyl-L-methionine = N-terminal N,N-dimethyl-L-prolyl-L-prolyl-L-lysyl-[protein] + 2 S-adenosyl-L-homocysteine + 2 H(+)</text>
        <dbReference type="Rhea" id="RHEA:54736"/>
        <dbReference type="Rhea" id="RHEA-COMP:13787"/>
        <dbReference type="Rhea" id="RHEA-COMP:13974"/>
        <dbReference type="ChEBI" id="CHEBI:15378"/>
        <dbReference type="ChEBI" id="CHEBI:57856"/>
        <dbReference type="ChEBI" id="CHEBI:59789"/>
        <dbReference type="ChEBI" id="CHEBI:138059"/>
        <dbReference type="ChEBI" id="CHEBI:138318"/>
        <dbReference type="EC" id="2.1.1.244"/>
    </reaction>
</comment>
<evidence type="ECO:0000256" key="7">
    <source>
        <dbReference type="ARBA" id="ARBA00043129"/>
    </source>
</evidence>
<evidence type="ECO:0000256" key="12">
    <source>
        <dbReference type="SAM" id="MobiDB-lite"/>
    </source>
</evidence>
<dbReference type="GO" id="GO:0005737">
    <property type="term" value="C:cytoplasm"/>
    <property type="evidence" value="ECO:0007669"/>
    <property type="project" value="TreeGrafter"/>
</dbReference>
<dbReference type="InParanoid" id="A0A2N3NIS1"/>
<dbReference type="STRING" id="41688.A0A2N3NIS1"/>
<comment type="catalytic activity">
    <reaction evidence="10">
        <text>N-terminal L-alanyl-L-prolyl-L-lysyl-[protein] + 3 S-adenosyl-L-methionine = N-terminal N,N,N-trimethyl-L-alanyl-L-prolyl-L-lysyl-[protein] + 3 S-adenosyl-L-homocysteine + 3 H(+)</text>
        <dbReference type="Rhea" id="RHEA:54712"/>
        <dbReference type="Rhea" id="RHEA-COMP:13785"/>
        <dbReference type="Rhea" id="RHEA-COMP:13971"/>
        <dbReference type="ChEBI" id="CHEBI:15378"/>
        <dbReference type="ChEBI" id="CHEBI:57856"/>
        <dbReference type="ChEBI" id="CHEBI:59789"/>
        <dbReference type="ChEBI" id="CHEBI:138057"/>
        <dbReference type="ChEBI" id="CHEBI:138315"/>
        <dbReference type="EC" id="2.1.1.244"/>
    </reaction>
</comment>
<evidence type="ECO:0000313" key="14">
    <source>
        <dbReference type="Proteomes" id="UP000233524"/>
    </source>
</evidence>
<protein>
    <recommendedName>
        <fullName evidence="6">Alpha N-terminal protein methyltransferase 1</fullName>
        <ecNumber evidence="5">2.1.1.244</ecNumber>
    </recommendedName>
    <alternativeName>
        <fullName evidence="7">X-Pro-Lys N-terminal protein methyltransferase 1</fullName>
    </alternativeName>
</protein>
<dbReference type="OrthoDB" id="1298661at2759"/>
<keyword evidence="4 11" id="KW-0949">S-adenosyl-L-methionine</keyword>
<evidence type="ECO:0000256" key="10">
    <source>
        <dbReference type="ARBA" id="ARBA00048167"/>
    </source>
</evidence>
<dbReference type="FunCoup" id="A0A2N3NIS1">
    <property type="interactions" value="459"/>
</dbReference>
<evidence type="ECO:0000256" key="9">
    <source>
        <dbReference type="ARBA" id="ARBA00047885"/>
    </source>
</evidence>
<dbReference type="Pfam" id="PF05891">
    <property type="entry name" value="Methyltransf_PK"/>
    <property type="match status" value="2"/>
</dbReference>
<dbReference type="AlphaFoldDB" id="A0A2N3NIS1"/>
<dbReference type="InterPro" id="IPR008576">
    <property type="entry name" value="MeTrfase_NTM1"/>
</dbReference>
<name>A0A2N3NIS1_9PEZI</name>
<keyword evidence="14" id="KW-1185">Reference proteome</keyword>
<keyword evidence="2" id="KW-0489">Methyltransferase</keyword>
<dbReference type="VEuPathDB" id="FungiDB:jhhlp_001635"/>
<dbReference type="Gene3D" id="3.40.50.150">
    <property type="entry name" value="Vaccinia Virus protein VP39"/>
    <property type="match status" value="2"/>
</dbReference>
<feature type="binding site" evidence="11">
    <location>
        <position position="112"/>
    </location>
    <ligand>
        <name>S-adenosyl-L-methionine</name>
        <dbReference type="ChEBI" id="CHEBI:59789"/>
    </ligand>
</feature>
<gene>
    <name evidence="13" type="ORF">jhhlp_001635</name>
</gene>
<evidence type="ECO:0000256" key="6">
    <source>
        <dbReference type="ARBA" id="ARBA00039449"/>
    </source>
</evidence>
<dbReference type="PANTHER" id="PTHR12753:SF0">
    <property type="entry name" value="ALPHA N-TERMINAL PROTEIN METHYLTRANSFERASE 1"/>
    <property type="match status" value="1"/>
</dbReference>
<feature type="binding site" evidence="11">
    <location>
        <position position="89"/>
    </location>
    <ligand>
        <name>S-adenosyl-L-methionine</name>
        <dbReference type="ChEBI" id="CHEBI:59789"/>
    </ligand>
</feature>
<evidence type="ECO:0000256" key="8">
    <source>
        <dbReference type="ARBA" id="ARBA00047306"/>
    </source>
</evidence>
<evidence type="ECO:0000313" key="13">
    <source>
        <dbReference type="EMBL" id="PKS12335.1"/>
    </source>
</evidence>
<dbReference type="EMBL" id="NLAX01000004">
    <property type="protein sequence ID" value="PKS12335.1"/>
    <property type="molecule type" value="Genomic_DNA"/>
</dbReference>
<dbReference type="Proteomes" id="UP000233524">
    <property type="component" value="Unassembled WGS sequence"/>
</dbReference>
<organism evidence="13 14">
    <name type="scientific">Lomentospora prolificans</name>
    <dbReference type="NCBI Taxonomy" id="41688"/>
    <lineage>
        <taxon>Eukaryota</taxon>
        <taxon>Fungi</taxon>
        <taxon>Dikarya</taxon>
        <taxon>Ascomycota</taxon>
        <taxon>Pezizomycotina</taxon>
        <taxon>Sordariomycetes</taxon>
        <taxon>Hypocreomycetidae</taxon>
        <taxon>Microascales</taxon>
        <taxon>Microascaceae</taxon>
        <taxon>Lomentospora</taxon>
    </lineage>
</organism>
<evidence type="ECO:0000256" key="11">
    <source>
        <dbReference type="PIRSR" id="PIRSR016958-1"/>
    </source>
</evidence>
<dbReference type="PANTHER" id="PTHR12753">
    <property type="entry name" value="AD-003 - RELATED"/>
    <property type="match status" value="1"/>
</dbReference>
<evidence type="ECO:0000256" key="5">
    <source>
        <dbReference type="ARBA" id="ARBA00039112"/>
    </source>
</evidence>
<sequence length="266" mass="29317">MTVGQDNQTNFAPTTAKMPDSDSTAPLQPTDCGDSVQYWEGISADIDGMLGGITCVNKVDLQGSRSFLAKLGIGLKGGRRRVRSVLEFGAGRPSTTSNHARGGGGGGNRIGRVTESLLLPIADQVDVVEPVAKFTAALQGKSGVRQVLNVRLEEWRPDEELKYDLIWIQWCLCYVTDDQLVENLRRCKSALEPRGIIVIKENLSTIGMDMVDKSDSSLTRRREDEKFRDLFKQAGLRLTHTEMQKGFPETATTKLLPVKMYALKSV</sequence>
<dbReference type="GO" id="GO:0071885">
    <property type="term" value="F:N-terminal protein N-methyltransferase activity"/>
    <property type="evidence" value="ECO:0007669"/>
    <property type="project" value="UniProtKB-EC"/>
</dbReference>
<evidence type="ECO:0000256" key="2">
    <source>
        <dbReference type="ARBA" id="ARBA00022603"/>
    </source>
</evidence>